<dbReference type="InParanoid" id="A0A1J7JGM7"/>
<evidence type="ECO:0000313" key="3">
    <source>
        <dbReference type="Proteomes" id="UP000182658"/>
    </source>
</evidence>
<dbReference type="InterPro" id="IPR046676">
    <property type="entry name" value="DUF6546"/>
</dbReference>
<dbReference type="Pfam" id="PF20183">
    <property type="entry name" value="DUF6546"/>
    <property type="match status" value="1"/>
</dbReference>
<accession>A0A1J7JGM7</accession>
<protein>
    <recommendedName>
        <fullName evidence="1">DUF6546 domain-containing protein</fullName>
    </recommendedName>
</protein>
<gene>
    <name evidence="2" type="ORF">CONLIGDRAFT_396718</name>
</gene>
<organism evidence="2 3">
    <name type="scientific">Coniochaeta ligniaria NRRL 30616</name>
    <dbReference type="NCBI Taxonomy" id="1408157"/>
    <lineage>
        <taxon>Eukaryota</taxon>
        <taxon>Fungi</taxon>
        <taxon>Dikarya</taxon>
        <taxon>Ascomycota</taxon>
        <taxon>Pezizomycotina</taxon>
        <taxon>Sordariomycetes</taxon>
        <taxon>Sordariomycetidae</taxon>
        <taxon>Coniochaetales</taxon>
        <taxon>Coniochaetaceae</taxon>
        <taxon>Coniochaeta</taxon>
    </lineage>
</organism>
<keyword evidence="3" id="KW-1185">Reference proteome</keyword>
<sequence>MSWEILPVELRHMILENVLEWSAGINSGLARGLASYAMVCAEWQHYFERVSFGQLIVTDEDLERFQQIVARRHLQRPVCQIRPYYVWLRVVLLRYRNYPHQHETPDCLDCIEPENDEEVADNDVIFTEALWILLETLALMGVDHSNNGEGGRQYRLELELSVHSPSDCHHYFKWYHLQDDYPHLAPALTQSEYVYGWCAARPVPLDDPGHGYGPDRPVWVENQLRASGADADRRCRIAQRLVRPMKLNFQELYSKGEQDAKQELRVPDASIVTTLTIRRQYFRDISTPCLGKLLESLPSLKFLRRENWRIIRAEDRSIDDRRYSLPLSGGKKRKKSLSEADYLLTQLPRHLEVLCLFEDFEVQLHGREDAISPRSSGIQFLPSLAVSTPALRELAVGFLTEAIDCFGLRDYYLDPGGIPDHATYRFKQLELVVLTSQDDLHHCHWQTSWERPNALLRAAAAVALKMPKLKVMELWSWSRDSDIDAPTKTGCIFRYDTAPTHTARQCWITWESNWPTTFVFEKSVIAAWQKVAETNVPAFLGKIRRGTRKLPGFHLTYGDVVRRLKLRFLHPTSEMQVLADSYPGPERLLWSR</sequence>
<dbReference type="EMBL" id="KV875098">
    <property type="protein sequence ID" value="OIW28880.1"/>
    <property type="molecule type" value="Genomic_DNA"/>
</dbReference>
<feature type="domain" description="DUF6546" evidence="1">
    <location>
        <begin position="347"/>
        <end position="567"/>
    </location>
</feature>
<reference evidence="2 3" key="1">
    <citation type="submission" date="2016-10" db="EMBL/GenBank/DDBJ databases">
        <title>Draft genome sequence of Coniochaeta ligniaria NRRL30616, a lignocellulolytic fungus for bioabatement of inhibitors in plant biomass hydrolysates.</title>
        <authorList>
            <consortium name="DOE Joint Genome Institute"/>
            <person name="Jimenez D.J."/>
            <person name="Hector R.E."/>
            <person name="Riley R."/>
            <person name="Sun H."/>
            <person name="Grigoriev I.V."/>
            <person name="Van Elsas J.D."/>
            <person name="Nichols N.N."/>
        </authorList>
    </citation>
    <scope>NUCLEOTIDE SEQUENCE [LARGE SCALE GENOMIC DNA]</scope>
    <source>
        <strain evidence="2 3">NRRL 30616</strain>
    </source>
</reference>
<evidence type="ECO:0000313" key="2">
    <source>
        <dbReference type="EMBL" id="OIW28880.1"/>
    </source>
</evidence>
<evidence type="ECO:0000259" key="1">
    <source>
        <dbReference type="Pfam" id="PF20183"/>
    </source>
</evidence>
<dbReference type="Proteomes" id="UP000182658">
    <property type="component" value="Unassembled WGS sequence"/>
</dbReference>
<dbReference type="OrthoDB" id="3728558at2759"/>
<dbReference type="AlphaFoldDB" id="A0A1J7JGM7"/>
<name>A0A1J7JGM7_9PEZI</name>
<proteinExistence type="predicted"/>